<feature type="transmembrane region" description="Helical" evidence="1">
    <location>
        <begin position="806"/>
        <end position="825"/>
    </location>
</feature>
<evidence type="ECO:0000313" key="4">
    <source>
        <dbReference type="Proteomes" id="UP000076925"/>
    </source>
</evidence>
<organism evidence="3 4">
    <name type="scientific">Scytonema hofmannii PCC 7110</name>
    <dbReference type="NCBI Taxonomy" id="128403"/>
    <lineage>
        <taxon>Bacteria</taxon>
        <taxon>Bacillati</taxon>
        <taxon>Cyanobacteriota</taxon>
        <taxon>Cyanophyceae</taxon>
        <taxon>Nostocales</taxon>
        <taxon>Scytonemataceae</taxon>
        <taxon>Scytonema</taxon>
    </lineage>
</organism>
<evidence type="ECO:0000256" key="1">
    <source>
        <dbReference type="SAM" id="Phobius"/>
    </source>
</evidence>
<dbReference type="SMART" id="SM01080">
    <property type="entry name" value="CHASE2"/>
    <property type="match status" value="1"/>
</dbReference>
<protein>
    <submittedName>
        <fullName evidence="3">Transmembrane sensor domain-containing protein</fullName>
    </submittedName>
</protein>
<dbReference type="InterPro" id="IPR007890">
    <property type="entry name" value="CHASE2"/>
</dbReference>
<evidence type="ECO:0000313" key="3">
    <source>
        <dbReference type="EMBL" id="KYC42408.1"/>
    </source>
</evidence>
<dbReference type="EMBL" id="ANNX02000020">
    <property type="protein sequence ID" value="KYC42408.1"/>
    <property type="molecule type" value="Genomic_DNA"/>
</dbReference>
<dbReference type="RefSeq" id="WP_017747550.1">
    <property type="nucleotide sequence ID" value="NZ_KQ976354.1"/>
</dbReference>
<comment type="caution">
    <text evidence="3">The sequence shown here is derived from an EMBL/GenBank/DDBJ whole genome shotgun (WGS) entry which is preliminary data.</text>
</comment>
<dbReference type="STRING" id="128403.WA1_20805"/>
<dbReference type="InterPro" id="IPR024983">
    <property type="entry name" value="CHAT_dom"/>
</dbReference>
<dbReference type="Pfam" id="PF12770">
    <property type="entry name" value="CHAT"/>
    <property type="match status" value="1"/>
</dbReference>
<dbReference type="Pfam" id="PF05226">
    <property type="entry name" value="CHASE2"/>
    <property type="match status" value="1"/>
</dbReference>
<accession>A0A139XCI4</accession>
<dbReference type="Proteomes" id="UP000076925">
    <property type="component" value="Unassembled WGS sequence"/>
</dbReference>
<keyword evidence="1" id="KW-1133">Transmembrane helix</keyword>
<proteinExistence type="predicted"/>
<feature type="domain" description="CHASE2" evidence="2">
    <location>
        <begin position="448"/>
        <end position="771"/>
    </location>
</feature>
<keyword evidence="4" id="KW-1185">Reference proteome</keyword>
<evidence type="ECO:0000259" key="2">
    <source>
        <dbReference type="SMART" id="SM01080"/>
    </source>
</evidence>
<keyword evidence="1 3" id="KW-0812">Transmembrane</keyword>
<dbReference type="OrthoDB" id="444941at2"/>
<feature type="transmembrane region" description="Helical" evidence="1">
    <location>
        <begin position="425"/>
        <end position="445"/>
    </location>
</feature>
<feature type="transmembrane region" description="Helical" evidence="1">
    <location>
        <begin position="749"/>
        <end position="772"/>
    </location>
</feature>
<gene>
    <name evidence="3" type="ORF">WA1_20805</name>
</gene>
<name>A0A139XCI4_9CYAN</name>
<feature type="transmembrane region" description="Helical" evidence="1">
    <location>
        <begin position="779"/>
        <end position="800"/>
    </location>
</feature>
<keyword evidence="1" id="KW-0472">Membrane</keyword>
<sequence>MSRLVVICLGQGNLYEGFPSVRAYIGEADNTYRMKFAASLPKAPEIAELYRNWQLLHSALYHRLSFRRGFRATSELDDILEIETGYITNISELDIQNLCQQLLNRINTWLNSTEFRKIEQQLRTHLKQSEEIRFIIETNDDLLRRLPWHLWDFFEDYPRAEVALSNAEYQQVHFTSKKSQREKLRILAIFGNSQGIDISQDRELLEKLSTEAEIEFLVEPNLSSFHHQLWEKPWDILFFAGHSSSQEKNGLQLNQTDTITLEQLKYALKQAIYYGLRLAIFNSCDGVGLSQQLQELHIPQVIVMREPVPDVVAQEFLKSFLAEFSRGHSLYTAVRCARERLQALEEEYPCATWLPVICQNPAEPVMTWNVRQIPTDRDETAPFPIDNVSAPEQGQIRLVPRSVIRSFKHKTFAKNRIYRTNNHRFLTLLVVSVFVTALVMGIRHLGILQSSELRAYDHFVQLRPVNEKPDPRLLLITVDEADIQYQVQKNMNMRWSISDQAMAQLLQKLEKYQPKTIGIDIYRDFPTDPNYPYLSSRLQQDDRLFAVCKVSAPNDGASDGTPSPPEVPKKRLGFSDFVADADGIPRRQLIHLTPPLESPCVAEYAFSYAIARHYLGANGIESKINKEGNLQIGNTVFHQLTSHTSGYQNIDAAGYQILLNYRSMPSLENIAQKVSLREILDDKIQPELLESVKNRVVLIGVTAPSSSDFWATPYSSQGLNKEKQIPGMFIQAHMLGQILSAVLDGRPLIWWWSGWIETFWVWVWAFIGGAIAWQIRQPVYLWSAIAIGSFSLFTICFGIFTQMGWIPSIPPALALVFCAVVLKVLPRPH</sequence>
<dbReference type="AlphaFoldDB" id="A0A139XCI4"/>
<reference evidence="3 4" key="1">
    <citation type="journal article" date="2013" name="Genome Biol. Evol.">
        <title>Genomes of Stigonematalean cyanobacteria (subsection V) and the evolution of oxygenic photosynthesis from prokaryotes to plastids.</title>
        <authorList>
            <person name="Dagan T."/>
            <person name="Roettger M."/>
            <person name="Stucken K."/>
            <person name="Landan G."/>
            <person name="Koch R."/>
            <person name="Major P."/>
            <person name="Gould S.B."/>
            <person name="Goremykin V.V."/>
            <person name="Rippka R."/>
            <person name="Tandeau de Marsac N."/>
            <person name="Gugger M."/>
            <person name="Lockhart P.J."/>
            <person name="Allen J.F."/>
            <person name="Brune I."/>
            <person name="Maus I."/>
            <person name="Puhler A."/>
            <person name="Martin W.F."/>
        </authorList>
    </citation>
    <scope>NUCLEOTIDE SEQUENCE [LARGE SCALE GENOMIC DNA]</scope>
    <source>
        <strain evidence="3 4">PCC 7110</strain>
    </source>
</reference>